<reference evidence="4" key="1">
    <citation type="journal article" date="2023" name="PLoS Negl. Trop. Dis.">
        <title>A genome sequence for Biomphalaria pfeifferi, the major vector snail for the human-infecting parasite Schistosoma mansoni.</title>
        <authorList>
            <person name="Bu L."/>
            <person name="Lu L."/>
            <person name="Laidemitt M.R."/>
            <person name="Zhang S.M."/>
            <person name="Mutuku M."/>
            <person name="Mkoji G."/>
            <person name="Steinauer M."/>
            <person name="Loker E.S."/>
        </authorList>
    </citation>
    <scope>NUCLEOTIDE SEQUENCE</scope>
    <source>
        <strain evidence="4">KasaAsao</strain>
    </source>
</reference>
<dbReference type="Pfam" id="PF12796">
    <property type="entry name" value="Ank_2"/>
    <property type="match status" value="3"/>
</dbReference>
<evidence type="ECO:0000256" key="2">
    <source>
        <dbReference type="ARBA" id="ARBA00023043"/>
    </source>
</evidence>
<feature type="repeat" description="ANK" evidence="3">
    <location>
        <begin position="465"/>
        <end position="497"/>
    </location>
</feature>
<dbReference type="PRINTS" id="PR01415">
    <property type="entry name" value="ANKYRIN"/>
</dbReference>
<dbReference type="PROSITE" id="PS50297">
    <property type="entry name" value="ANK_REP_REGION"/>
    <property type="match status" value="7"/>
</dbReference>
<feature type="repeat" description="ANK" evidence="3">
    <location>
        <begin position="229"/>
        <end position="261"/>
    </location>
</feature>
<evidence type="ECO:0000256" key="1">
    <source>
        <dbReference type="ARBA" id="ARBA00022737"/>
    </source>
</evidence>
<dbReference type="AlphaFoldDB" id="A0AAD8C707"/>
<feature type="repeat" description="ANK" evidence="3">
    <location>
        <begin position="64"/>
        <end position="96"/>
    </location>
</feature>
<name>A0AAD8C707_BIOPF</name>
<proteinExistence type="predicted"/>
<accession>A0AAD8C707</accession>
<feature type="repeat" description="ANK" evidence="3">
    <location>
        <begin position="327"/>
        <end position="359"/>
    </location>
</feature>
<protein>
    <submittedName>
        <fullName evidence="4">Ankyrin repeat domain-containing protein 50</fullName>
    </submittedName>
</protein>
<dbReference type="PANTHER" id="PTHR24123">
    <property type="entry name" value="ANKYRIN REPEAT-CONTAINING"/>
    <property type="match status" value="1"/>
</dbReference>
<feature type="repeat" description="ANK" evidence="3">
    <location>
        <begin position="360"/>
        <end position="392"/>
    </location>
</feature>
<dbReference type="Proteomes" id="UP001233172">
    <property type="component" value="Unassembled WGS sequence"/>
</dbReference>
<feature type="repeat" description="ANK" evidence="3">
    <location>
        <begin position="498"/>
        <end position="525"/>
    </location>
</feature>
<dbReference type="Gene3D" id="1.25.40.20">
    <property type="entry name" value="Ankyrin repeat-containing domain"/>
    <property type="match status" value="6"/>
</dbReference>
<dbReference type="InterPro" id="IPR002110">
    <property type="entry name" value="Ankyrin_rpt"/>
</dbReference>
<keyword evidence="5" id="KW-1185">Reference proteome</keyword>
<feature type="repeat" description="ANK" evidence="3">
    <location>
        <begin position="130"/>
        <end position="162"/>
    </location>
</feature>
<dbReference type="PROSITE" id="PS50088">
    <property type="entry name" value="ANK_REPEAT"/>
    <property type="match status" value="10"/>
</dbReference>
<dbReference type="EMBL" id="JASAOG010000008">
    <property type="protein sequence ID" value="KAK0067147.1"/>
    <property type="molecule type" value="Genomic_DNA"/>
</dbReference>
<dbReference type="Pfam" id="PF13637">
    <property type="entry name" value="Ank_4"/>
    <property type="match status" value="2"/>
</dbReference>
<feature type="repeat" description="ANK" evidence="3">
    <location>
        <begin position="163"/>
        <end position="195"/>
    </location>
</feature>
<sequence>MASPDAWGESSLCSPAAGIFIHATGHSGTVGNFYKLAKVILTSDDHLLTQLLDLGFDPDSRDEDGNTPLMIAVREGNKNAINILIDHCANVNACNNSNESPLKMAACAGSPWTVALLLKNNGDPNITDIRKETALIQAVKQKNTDIVRILLNAGADINVTDQYGLTAVFYAVSSGVLELVKILLQAGGNPNVLDRYRCNSLIRAADAGKDEIVAALLNSKAEVHVPNKSGDTALIFASQFCSVPTVWLLLNAGSKINHRNDRGVTALHVAADRGRADVIKLLVEMGADVNAQKLDGSTALMCGARISCDVVKALIEAKAGLDVTNYSGHTALLIAATWGSFETVVALVEAGANVNVLTKDGETAIMSAARFNRNRAVEYLLKSGAWTDVIHKSGSLNTVLTYACQFCLSETVMLLLESRSQKELLLHHANAQGHTAFTYACMADRPTLVSFLVAAGLDANVRTISKDTPLILASHYAGPESIKCLIKGGADVNAANKNGVTPLLNAVKRNKLEVVKALLWNGAEIVTELHLATLQGYQNIVQLMVQSGASPTIINTQMLFDEVNSHTSYGITWSNPNVQALSQLGMDHSPLSMALLAGHWDLARFFLRNWFLTFSDCTHLPYLKAFRHYLTVRNMSECLQILEAMSSQPWRLLILSFAVASKALGHGSDRALKIQKLKLPPMFERRFQFRDITAFYFPVEWTNFSMDEIS</sequence>
<dbReference type="SMART" id="SM00248">
    <property type="entry name" value="ANK"/>
    <property type="match status" value="16"/>
</dbReference>
<feature type="repeat" description="ANK" evidence="3">
    <location>
        <begin position="262"/>
        <end position="294"/>
    </location>
</feature>
<comment type="caution">
    <text evidence="4">The sequence shown here is derived from an EMBL/GenBank/DDBJ whole genome shotgun (WGS) entry which is preliminary data.</text>
</comment>
<dbReference type="InterPro" id="IPR051165">
    <property type="entry name" value="Multifunctional_ANK_Repeat"/>
</dbReference>
<reference evidence="4" key="2">
    <citation type="submission" date="2023-04" db="EMBL/GenBank/DDBJ databases">
        <authorList>
            <person name="Bu L."/>
            <person name="Lu L."/>
            <person name="Laidemitt M.R."/>
            <person name="Zhang S.M."/>
            <person name="Mutuku M."/>
            <person name="Mkoji G."/>
            <person name="Steinauer M."/>
            <person name="Loker E.S."/>
        </authorList>
    </citation>
    <scope>NUCLEOTIDE SEQUENCE</scope>
    <source>
        <strain evidence="4">KasaAsao</strain>
        <tissue evidence="4">Whole Snail</tissue>
    </source>
</reference>
<dbReference type="SUPFAM" id="SSF48403">
    <property type="entry name" value="Ankyrin repeat"/>
    <property type="match status" value="2"/>
</dbReference>
<dbReference type="InterPro" id="IPR036770">
    <property type="entry name" value="Ankyrin_rpt-contain_sf"/>
</dbReference>
<dbReference type="Pfam" id="PF00023">
    <property type="entry name" value="Ank"/>
    <property type="match status" value="1"/>
</dbReference>
<keyword evidence="1" id="KW-0677">Repeat</keyword>
<keyword evidence="2 3" id="KW-0040">ANK repeat</keyword>
<dbReference type="PANTHER" id="PTHR24123:SF33">
    <property type="entry name" value="PROTEIN HOS4"/>
    <property type="match status" value="1"/>
</dbReference>
<organism evidence="4 5">
    <name type="scientific">Biomphalaria pfeifferi</name>
    <name type="common">Bloodfluke planorb</name>
    <name type="synonym">Freshwater snail</name>
    <dbReference type="NCBI Taxonomy" id="112525"/>
    <lineage>
        <taxon>Eukaryota</taxon>
        <taxon>Metazoa</taxon>
        <taxon>Spiralia</taxon>
        <taxon>Lophotrochozoa</taxon>
        <taxon>Mollusca</taxon>
        <taxon>Gastropoda</taxon>
        <taxon>Heterobranchia</taxon>
        <taxon>Euthyneura</taxon>
        <taxon>Panpulmonata</taxon>
        <taxon>Hygrophila</taxon>
        <taxon>Lymnaeoidea</taxon>
        <taxon>Planorbidae</taxon>
        <taxon>Biomphalaria</taxon>
    </lineage>
</organism>
<evidence type="ECO:0000256" key="3">
    <source>
        <dbReference type="PROSITE-ProRule" id="PRU00023"/>
    </source>
</evidence>
<evidence type="ECO:0000313" key="5">
    <source>
        <dbReference type="Proteomes" id="UP001233172"/>
    </source>
</evidence>
<gene>
    <name evidence="4" type="ORF">Bpfe_003245</name>
</gene>
<feature type="repeat" description="ANK" evidence="3">
    <location>
        <begin position="524"/>
        <end position="556"/>
    </location>
</feature>
<evidence type="ECO:0000313" key="4">
    <source>
        <dbReference type="EMBL" id="KAK0067147.1"/>
    </source>
</evidence>